<dbReference type="PANTHER" id="PTHR46401:SF2">
    <property type="entry name" value="GLYCOSYLTRANSFERASE WBBK-RELATED"/>
    <property type="match status" value="1"/>
</dbReference>
<proteinExistence type="predicted"/>
<dbReference type="EMBL" id="CAJNBH010000026">
    <property type="protein sequence ID" value="CAE6833719.1"/>
    <property type="molecule type" value="Genomic_DNA"/>
</dbReference>
<keyword evidence="1 4" id="KW-0808">Transferase</keyword>
<accession>A0ABN7MYU2</accession>
<dbReference type="Proteomes" id="UP000673821">
    <property type="component" value="Unassembled WGS sequence"/>
</dbReference>
<dbReference type="GO" id="GO:0102710">
    <property type="term" value="F:D-inositol-3-phosphate glycosyltransferase activity"/>
    <property type="evidence" value="ECO:0007669"/>
    <property type="project" value="UniProtKB-EC"/>
</dbReference>
<gene>
    <name evidence="4" type="primary">mshA_11</name>
    <name evidence="4" type="ORF">R69776_06715</name>
</gene>
<organism evidence="4 5">
    <name type="scientific">Paraburkholderia nemoris</name>
    <dbReference type="NCBI Taxonomy" id="2793076"/>
    <lineage>
        <taxon>Bacteria</taxon>
        <taxon>Pseudomonadati</taxon>
        <taxon>Pseudomonadota</taxon>
        <taxon>Betaproteobacteria</taxon>
        <taxon>Burkholderiales</taxon>
        <taxon>Burkholderiaceae</taxon>
        <taxon>Paraburkholderia</taxon>
    </lineage>
</organism>
<dbReference type="SUPFAM" id="SSF53756">
    <property type="entry name" value="UDP-Glycosyltransferase/glycogen phosphorylase"/>
    <property type="match status" value="1"/>
</dbReference>
<dbReference type="EC" id="2.4.1.250" evidence="4"/>
<dbReference type="InterPro" id="IPR028098">
    <property type="entry name" value="Glyco_trans_4-like_N"/>
</dbReference>
<evidence type="ECO:0000259" key="2">
    <source>
        <dbReference type="Pfam" id="PF00534"/>
    </source>
</evidence>
<dbReference type="PANTHER" id="PTHR46401">
    <property type="entry name" value="GLYCOSYLTRANSFERASE WBBK-RELATED"/>
    <property type="match status" value="1"/>
</dbReference>
<keyword evidence="5" id="KW-1185">Reference proteome</keyword>
<reference evidence="4 5" key="1">
    <citation type="submission" date="2021-02" db="EMBL/GenBank/DDBJ databases">
        <authorList>
            <person name="Vanwijnsberghe S."/>
        </authorList>
    </citation>
    <scope>NUCLEOTIDE SEQUENCE [LARGE SCALE GENOMIC DNA]</scope>
    <source>
        <strain evidence="4 5">R-69776</strain>
    </source>
</reference>
<evidence type="ECO:0000256" key="1">
    <source>
        <dbReference type="ARBA" id="ARBA00022679"/>
    </source>
</evidence>
<evidence type="ECO:0000259" key="3">
    <source>
        <dbReference type="Pfam" id="PF13439"/>
    </source>
</evidence>
<dbReference type="CDD" id="cd03809">
    <property type="entry name" value="GT4_MtfB-like"/>
    <property type="match status" value="1"/>
</dbReference>
<evidence type="ECO:0000313" key="4">
    <source>
        <dbReference type="EMBL" id="CAE6833719.1"/>
    </source>
</evidence>
<dbReference type="InterPro" id="IPR001296">
    <property type="entry name" value="Glyco_trans_1"/>
</dbReference>
<keyword evidence="4" id="KW-0328">Glycosyltransferase</keyword>
<dbReference type="Pfam" id="PF00534">
    <property type="entry name" value="Glycos_transf_1"/>
    <property type="match status" value="1"/>
</dbReference>
<comment type="caution">
    <text evidence="4">The sequence shown here is derived from an EMBL/GenBank/DDBJ whole genome shotgun (WGS) entry which is preliminary data.</text>
</comment>
<dbReference type="Gene3D" id="3.40.50.2000">
    <property type="entry name" value="Glycogen Phosphorylase B"/>
    <property type="match status" value="2"/>
</dbReference>
<protein>
    <submittedName>
        <fullName evidence="4">D-inositol-3-phosphate glycosyltransferase</fullName>
        <ecNumber evidence="4">2.4.1.250</ecNumber>
    </submittedName>
</protein>
<dbReference type="Pfam" id="PF13439">
    <property type="entry name" value="Glyco_transf_4"/>
    <property type="match status" value="1"/>
</dbReference>
<name>A0ABN7MYU2_9BURK</name>
<sequence>MVCAVRGSVVRHADLDAGEPRLKLILAVDALVPPLTGIGRYAWELASHYQILHNDLDSMRFFFAGQWVGDPAALLQPPDARRLALKRKRWPVRYPKSWRQWRLRREMRGHVFHSPNYFLPESVDSGIVTVHDLSVFKYPEMHPAARIKHFESGFASTLARAAHLITDSEATRSEVIDYFGWSPERITAIALGAQPEFRRRDASEIAVALSGYGLVQGGYSLCVSTLEPRKRIDRLLAAYLDLPPSLRARYPLVLAGSTGWLSDVLRDQIERGEREGWLRYLGFVDETLLPLLYSGARAFLFPSIYEGFGLPVLEAMASGVPTLTSNSSSLPEVAGGAAWLVEPDDHDLLRDGIQQVLCDDSWREAAITRGLQVASASTWERCAKRTLDVCRRFA</sequence>
<evidence type="ECO:0000313" key="5">
    <source>
        <dbReference type="Proteomes" id="UP000673821"/>
    </source>
</evidence>
<feature type="domain" description="Glycosyl transferase family 1" evidence="2">
    <location>
        <begin position="220"/>
        <end position="369"/>
    </location>
</feature>
<feature type="domain" description="Glycosyltransferase subfamily 4-like N-terminal" evidence="3">
    <location>
        <begin position="37"/>
        <end position="193"/>
    </location>
</feature>